<keyword evidence="4" id="KW-1133">Transmembrane helix</keyword>
<evidence type="ECO:0000256" key="2">
    <source>
        <dbReference type="ARBA" id="ARBA00022475"/>
    </source>
</evidence>
<comment type="subcellular location">
    <subcellularLocation>
        <location evidence="1">Cell membrane</location>
        <topology evidence="1">Multi-pass membrane protein</topology>
    </subcellularLocation>
</comment>
<proteinExistence type="predicted"/>
<comment type="caution">
    <text evidence="6">The sequence shown here is derived from an EMBL/GenBank/DDBJ whole genome shotgun (WGS) entry which is preliminary data.</text>
</comment>
<dbReference type="Pfam" id="PF00001">
    <property type="entry name" value="7tm_1"/>
    <property type="match status" value="1"/>
</dbReference>
<evidence type="ECO:0000256" key="3">
    <source>
        <dbReference type="ARBA" id="ARBA00022692"/>
    </source>
</evidence>
<dbReference type="InterPro" id="IPR000276">
    <property type="entry name" value="GPCR_Rhodpsn"/>
</dbReference>
<keyword evidence="7" id="KW-1185">Reference proteome</keyword>
<dbReference type="GO" id="GO:0004930">
    <property type="term" value="F:G protein-coupled receptor activity"/>
    <property type="evidence" value="ECO:0007669"/>
    <property type="project" value="InterPro"/>
</dbReference>
<dbReference type="SUPFAM" id="SSF81321">
    <property type="entry name" value="Family A G protein-coupled receptor-like"/>
    <property type="match status" value="1"/>
</dbReference>
<evidence type="ECO:0000313" key="6">
    <source>
        <dbReference type="EMBL" id="CAH1800108.1"/>
    </source>
</evidence>
<reference evidence="6" key="1">
    <citation type="submission" date="2022-03" db="EMBL/GenBank/DDBJ databases">
        <authorList>
            <person name="Martin C."/>
        </authorList>
    </citation>
    <scope>NUCLEOTIDE SEQUENCE</scope>
</reference>
<name>A0A8J1TA48_OWEFU</name>
<dbReference type="GO" id="GO:0005886">
    <property type="term" value="C:plasma membrane"/>
    <property type="evidence" value="ECO:0007669"/>
    <property type="project" value="UniProtKB-SubCell"/>
</dbReference>
<dbReference type="Gene3D" id="1.20.1070.10">
    <property type="entry name" value="Rhodopsin 7-helix transmembrane proteins"/>
    <property type="match status" value="1"/>
</dbReference>
<evidence type="ECO:0000256" key="1">
    <source>
        <dbReference type="ARBA" id="ARBA00004651"/>
    </source>
</evidence>
<protein>
    <submittedName>
        <fullName evidence="6">Uncharacterized protein</fullName>
    </submittedName>
</protein>
<dbReference type="PANTHER" id="PTHR22750">
    <property type="entry name" value="G-PROTEIN COUPLED RECEPTOR"/>
    <property type="match status" value="1"/>
</dbReference>
<evidence type="ECO:0000256" key="4">
    <source>
        <dbReference type="ARBA" id="ARBA00022989"/>
    </source>
</evidence>
<dbReference type="AlphaFoldDB" id="A0A8J1TA48"/>
<sequence>MDDNNGTFFNDTARAASGGDNGTVLHNATVDLINDPGNLRRLIITALLCFVSVVVNVISMVAVCHIPGRLSGSHYLLINLAVTDTLGGIVSLFEIIGLILSLKHTFFYLEIYVHVMAIGYSLFVLFYLESAFTLLVFAIQRYIALCRPVQFVRMCSKERTLLAMVITWIVSFLVAIFGLLSLSFVHLGYYISNPDIWQYIWPVILVITFAVIVGLYFCVLRGLHERSSRIRSEQGVEQNYQALVTTVILITILVFTLIPYMIIKLIRYNHGMGGMATINILHWDFGIYLPYTNFISDPIIYALRMKDVREGYMCAFAGACHKSSLNLRGRESISLQTQITESDQVHTQKESLNNSKHL</sequence>
<dbReference type="EMBL" id="CAIIXF020000011">
    <property type="protein sequence ID" value="CAH1800108.1"/>
    <property type="molecule type" value="Genomic_DNA"/>
</dbReference>
<dbReference type="CDD" id="cd00637">
    <property type="entry name" value="7tm_classA_rhodopsin-like"/>
    <property type="match status" value="1"/>
</dbReference>
<organism evidence="6 7">
    <name type="scientific">Owenia fusiformis</name>
    <name type="common">Polychaete worm</name>
    <dbReference type="NCBI Taxonomy" id="6347"/>
    <lineage>
        <taxon>Eukaryota</taxon>
        <taxon>Metazoa</taxon>
        <taxon>Spiralia</taxon>
        <taxon>Lophotrochozoa</taxon>
        <taxon>Annelida</taxon>
        <taxon>Polychaeta</taxon>
        <taxon>Sedentaria</taxon>
        <taxon>Canalipalpata</taxon>
        <taxon>Sabellida</taxon>
        <taxon>Oweniida</taxon>
        <taxon>Oweniidae</taxon>
        <taxon>Owenia</taxon>
    </lineage>
</organism>
<dbReference type="PRINTS" id="PR00237">
    <property type="entry name" value="GPCRRHODOPSN"/>
</dbReference>
<dbReference type="OrthoDB" id="6283631at2759"/>
<gene>
    <name evidence="6" type="ORF">OFUS_LOCUS24038</name>
</gene>
<keyword evidence="3" id="KW-0812">Transmembrane</keyword>
<evidence type="ECO:0000313" key="7">
    <source>
        <dbReference type="Proteomes" id="UP000749559"/>
    </source>
</evidence>
<dbReference type="InterPro" id="IPR017452">
    <property type="entry name" value="GPCR_Rhodpsn_7TM"/>
</dbReference>
<evidence type="ECO:0000256" key="5">
    <source>
        <dbReference type="ARBA" id="ARBA00023136"/>
    </source>
</evidence>
<dbReference type="Proteomes" id="UP000749559">
    <property type="component" value="Unassembled WGS sequence"/>
</dbReference>
<keyword evidence="5" id="KW-0472">Membrane</keyword>
<accession>A0A8J1TA48</accession>
<keyword evidence="2" id="KW-1003">Cell membrane</keyword>
<dbReference type="PROSITE" id="PS50262">
    <property type="entry name" value="G_PROTEIN_RECEP_F1_2"/>
    <property type="match status" value="1"/>
</dbReference>